<dbReference type="AlphaFoldDB" id="A0A8J3UHU9"/>
<evidence type="ECO:0000256" key="1">
    <source>
        <dbReference type="ARBA" id="ARBA00004202"/>
    </source>
</evidence>
<dbReference type="SMART" id="SM00382">
    <property type="entry name" value="AAA"/>
    <property type="match status" value="2"/>
</dbReference>
<dbReference type="InterPro" id="IPR003439">
    <property type="entry name" value="ABC_transporter-like_ATP-bd"/>
</dbReference>
<dbReference type="EMBL" id="BOOP01000067">
    <property type="protein sequence ID" value="GII43546.1"/>
    <property type="molecule type" value="Genomic_DNA"/>
</dbReference>
<dbReference type="Gene3D" id="3.40.50.300">
    <property type="entry name" value="P-loop containing nucleotide triphosphate hydrolases"/>
    <property type="match status" value="2"/>
</dbReference>
<evidence type="ECO:0000256" key="3">
    <source>
        <dbReference type="ARBA" id="ARBA00022448"/>
    </source>
</evidence>
<sequence length="553" mass="58631">MTAVLTIERLTVDFSARRGTAPETRAVDALDLQLQAGEVLALVGESGSGKSVTARSVLGLLPPTATVSGSIRLGDQELAGLDDGALRQVRGARIAMVFQDPATALNPVESVGWQITEALRAHRRLSRAEAREKVIELLGLVGIEDAAARRRSYPHQFSGGQRQRIVIALALAGDPEVLIADEPTTALDVTVQAEILDLLRSLRAYTGMALLLITHNMGVVAQLADRVAVMRAGRLVEVGDVRTIFENPAEAYTRELITAVPRLPTGEDPVPAQERTDPPLAPVFTVHDLVADYPGRGGRAPQRALNGVSLSVRPGEVLGVVGESGSGKSTLGRIAAGLLRPTAGSAALFGTSMVGIRRPHLRALQRRIGVVYQDPATSLDPLRTVGDSIAEPLAVHRRGTAAERAARVRELLEAVALPASYADRLPWQLSGGQQQRVAFARALALGPDLLIADEPTSALDVSVQAGVLSLFRSLQAELGFACLFISHDLAVVNSVCDRVAVMHAGRLTEEGPAATVLRNPRSSYTRQLLASVPEPDPRARAGASVLDRQGEPA</sequence>
<dbReference type="InterPro" id="IPR017871">
    <property type="entry name" value="ABC_transporter-like_CS"/>
</dbReference>
<feature type="domain" description="ABC transporter" evidence="9">
    <location>
        <begin position="284"/>
        <end position="529"/>
    </location>
</feature>
<dbReference type="RefSeq" id="WP_204078907.1">
    <property type="nucleotide sequence ID" value="NZ_BAABHI010000011.1"/>
</dbReference>
<keyword evidence="6 10" id="KW-0067">ATP-binding</keyword>
<proteinExistence type="inferred from homology"/>
<protein>
    <submittedName>
        <fullName evidence="10">ABC transporter ATP-binding protein</fullName>
    </submittedName>
</protein>
<dbReference type="GO" id="GO:0015833">
    <property type="term" value="P:peptide transport"/>
    <property type="evidence" value="ECO:0007669"/>
    <property type="project" value="InterPro"/>
</dbReference>
<dbReference type="InterPro" id="IPR050388">
    <property type="entry name" value="ABC_Ni/Peptide_Import"/>
</dbReference>
<evidence type="ECO:0000313" key="10">
    <source>
        <dbReference type="EMBL" id="GII43546.1"/>
    </source>
</evidence>
<evidence type="ECO:0000256" key="7">
    <source>
        <dbReference type="ARBA" id="ARBA00023136"/>
    </source>
</evidence>
<dbReference type="PROSITE" id="PS50893">
    <property type="entry name" value="ABC_TRANSPORTER_2"/>
    <property type="match status" value="2"/>
</dbReference>
<evidence type="ECO:0000259" key="9">
    <source>
        <dbReference type="PROSITE" id="PS50893"/>
    </source>
</evidence>
<dbReference type="FunFam" id="3.40.50.300:FF:000016">
    <property type="entry name" value="Oligopeptide ABC transporter ATP-binding component"/>
    <property type="match status" value="1"/>
</dbReference>
<dbReference type="Pfam" id="PF08352">
    <property type="entry name" value="oligo_HPY"/>
    <property type="match status" value="2"/>
</dbReference>
<feature type="region of interest" description="Disordered" evidence="8">
    <location>
        <begin position="530"/>
        <end position="553"/>
    </location>
</feature>
<keyword evidence="7" id="KW-0472">Membrane</keyword>
<gene>
    <name evidence="10" type="ORF">Pph01_85490</name>
</gene>
<reference evidence="10 11" key="1">
    <citation type="submission" date="2021-01" db="EMBL/GenBank/DDBJ databases">
        <title>Whole genome shotgun sequence of Planotetraspora phitsanulokensis NBRC 104273.</title>
        <authorList>
            <person name="Komaki H."/>
            <person name="Tamura T."/>
        </authorList>
    </citation>
    <scope>NUCLEOTIDE SEQUENCE [LARGE SCALE GENOMIC DNA]</scope>
    <source>
        <strain evidence="10 11">NBRC 104273</strain>
    </source>
</reference>
<dbReference type="GO" id="GO:0005886">
    <property type="term" value="C:plasma membrane"/>
    <property type="evidence" value="ECO:0007669"/>
    <property type="project" value="UniProtKB-SubCell"/>
</dbReference>
<dbReference type="InterPro" id="IPR013563">
    <property type="entry name" value="Oligopep_ABC_C"/>
</dbReference>
<dbReference type="PANTHER" id="PTHR43297">
    <property type="entry name" value="OLIGOPEPTIDE TRANSPORT ATP-BINDING PROTEIN APPD"/>
    <property type="match status" value="1"/>
</dbReference>
<dbReference type="Pfam" id="PF00005">
    <property type="entry name" value="ABC_tran"/>
    <property type="match status" value="2"/>
</dbReference>
<dbReference type="PROSITE" id="PS00211">
    <property type="entry name" value="ABC_TRANSPORTER_1"/>
    <property type="match status" value="2"/>
</dbReference>
<comment type="subcellular location">
    <subcellularLocation>
        <location evidence="1">Cell membrane</location>
        <topology evidence="1">Peripheral membrane protein</topology>
    </subcellularLocation>
</comment>
<dbReference type="Proteomes" id="UP000622547">
    <property type="component" value="Unassembled WGS sequence"/>
</dbReference>
<comment type="caution">
    <text evidence="10">The sequence shown here is derived from an EMBL/GenBank/DDBJ whole genome shotgun (WGS) entry which is preliminary data.</text>
</comment>
<dbReference type="InterPro" id="IPR027417">
    <property type="entry name" value="P-loop_NTPase"/>
</dbReference>
<accession>A0A8J3UHU9</accession>
<evidence type="ECO:0000256" key="8">
    <source>
        <dbReference type="SAM" id="MobiDB-lite"/>
    </source>
</evidence>
<feature type="domain" description="ABC transporter" evidence="9">
    <location>
        <begin position="7"/>
        <end position="257"/>
    </location>
</feature>
<dbReference type="SUPFAM" id="SSF52540">
    <property type="entry name" value="P-loop containing nucleoside triphosphate hydrolases"/>
    <property type="match status" value="2"/>
</dbReference>
<keyword evidence="4" id="KW-1003">Cell membrane</keyword>
<evidence type="ECO:0000313" key="11">
    <source>
        <dbReference type="Proteomes" id="UP000622547"/>
    </source>
</evidence>
<dbReference type="InterPro" id="IPR003593">
    <property type="entry name" value="AAA+_ATPase"/>
</dbReference>
<dbReference type="NCBIfam" id="NF008453">
    <property type="entry name" value="PRK11308.1"/>
    <property type="match status" value="2"/>
</dbReference>
<dbReference type="GO" id="GO:0005524">
    <property type="term" value="F:ATP binding"/>
    <property type="evidence" value="ECO:0007669"/>
    <property type="project" value="UniProtKB-KW"/>
</dbReference>
<evidence type="ECO:0000256" key="5">
    <source>
        <dbReference type="ARBA" id="ARBA00022741"/>
    </source>
</evidence>
<evidence type="ECO:0000256" key="2">
    <source>
        <dbReference type="ARBA" id="ARBA00005417"/>
    </source>
</evidence>
<comment type="similarity">
    <text evidence="2">Belongs to the ABC transporter superfamily.</text>
</comment>
<organism evidence="10 11">
    <name type="scientific">Planotetraspora phitsanulokensis</name>
    <dbReference type="NCBI Taxonomy" id="575192"/>
    <lineage>
        <taxon>Bacteria</taxon>
        <taxon>Bacillati</taxon>
        <taxon>Actinomycetota</taxon>
        <taxon>Actinomycetes</taxon>
        <taxon>Streptosporangiales</taxon>
        <taxon>Streptosporangiaceae</taxon>
        <taxon>Planotetraspora</taxon>
    </lineage>
</organism>
<dbReference type="CDD" id="cd03257">
    <property type="entry name" value="ABC_NikE_OppD_transporters"/>
    <property type="match status" value="2"/>
</dbReference>
<dbReference type="NCBIfam" id="NF007739">
    <property type="entry name" value="PRK10419.1"/>
    <property type="match status" value="2"/>
</dbReference>
<dbReference type="GO" id="GO:0016887">
    <property type="term" value="F:ATP hydrolysis activity"/>
    <property type="evidence" value="ECO:0007669"/>
    <property type="project" value="InterPro"/>
</dbReference>
<dbReference type="PANTHER" id="PTHR43297:SF2">
    <property type="entry name" value="DIPEPTIDE TRANSPORT ATP-BINDING PROTEIN DPPD"/>
    <property type="match status" value="1"/>
</dbReference>
<name>A0A8J3UHU9_9ACTN</name>
<keyword evidence="5" id="KW-0547">Nucleotide-binding</keyword>
<evidence type="ECO:0000256" key="6">
    <source>
        <dbReference type="ARBA" id="ARBA00022840"/>
    </source>
</evidence>
<keyword evidence="11" id="KW-1185">Reference proteome</keyword>
<keyword evidence="3" id="KW-0813">Transport</keyword>
<evidence type="ECO:0000256" key="4">
    <source>
        <dbReference type="ARBA" id="ARBA00022475"/>
    </source>
</evidence>